<dbReference type="EMBL" id="JAKCXM010000128">
    <property type="protein sequence ID" value="KAJ0401443.1"/>
    <property type="molecule type" value="Genomic_DNA"/>
</dbReference>
<protein>
    <submittedName>
        <fullName evidence="2">Uncharacterized protein</fullName>
    </submittedName>
</protein>
<accession>A0AAD5LKA7</accession>
<feature type="region of interest" description="Disordered" evidence="1">
    <location>
        <begin position="28"/>
        <end position="58"/>
    </location>
</feature>
<proteinExistence type="predicted"/>
<comment type="caution">
    <text evidence="2">The sequence shown here is derived from an EMBL/GenBank/DDBJ whole genome shotgun (WGS) entry which is preliminary data.</text>
</comment>
<evidence type="ECO:0000256" key="1">
    <source>
        <dbReference type="SAM" id="MobiDB-lite"/>
    </source>
</evidence>
<evidence type="ECO:0000313" key="2">
    <source>
        <dbReference type="EMBL" id="KAJ0401443.1"/>
    </source>
</evidence>
<reference evidence="2" key="1">
    <citation type="submission" date="2021-12" db="EMBL/GenBank/DDBJ databases">
        <title>Prjna785345.</title>
        <authorList>
            <person name="Rujirawat T."/>
            <person name="Krajaejun T."/>
        </authorList>
    </citation>
    <scope>NUCLEOTIDE SEQUENCE</scope>
    <source>
        <strain evidence="2">Pi057C3</strain>
    </source>
</reference>
<gene>
    <name evidence="2" type="ORF">P43SY_001011</name>
</gene>
<dbReference type="Proteomes" id="UP001209570">
    <property type="component" value="Unassembled WGS sequence"/>
</dbReference>
<sequence>MAAREDMLLRFIYATLVMKKRWTTRHRQPTAAVASAEQTRATPVSHPSEKASAEEPGDCEAPVEVSIELLVPALSQVIEAFVSRPGYGMLPMMGRVAAALRQVVEEWGLSEELVAALVAVVNGIGPGQEPVSVAVEETLVMLCFDDPQNGVPSSLCNTVLECMVGELVKWAKSDLQGAHVLTARWVAGAVFSVVHKLVGSEMSEYDPHMVASLVVQCIESQELKAV</sequence>
<organism evidence="2 3">
    <name type="scientific">Pythium insidiosum</name>
    <name type="common">Pythiosis disease agent</name>
    <dbReference type="NCBI Taxonomy" id="114742"/>
    <lineage>
        <taxon>Eukaryota</taxon>
        <taxon>Sar</taxon>
        <taxon>Stramenopiles</taxon>
        <taxon>Oomycota</taxon>
        <taxon>Peronosporomycetes</taxon>
        <taxon>Pythiales</taxon>
        <taxon>Pythiaceae</taxon>
        <taxon>Pythium</taxon>
    </lineage>
</organism>
<dbReference type="AlphaFoldDB" id="A0AAD5LKA7"/>
<keyword evidence="3" id="KW-1185">Reference proteome</keyword>
<evidence type="ECO:0000313" key="3">
    <source>
        <dbReference type="Proteomes" id="UP001209570"/>
    </source>
</evidence>
<name>A0AAD5LKA7_PYTIN</name>